<reference evidence="1 2" key="1">
    <citation type="submission" date="2015-11" db="EMBL/GenBank/DDBJ databases">
        <title>Genomic analysis of 38 Legionella species identifies large and diverse effector repertoires.</title>
        <authorList>
            <person name="Burstein D."/>
            <person name="Amaro F."/>
            <person name="Zusman T."/>
            <person name="Lifshitz Z."/>
            <person name="Cohen O."/>
            <person name="Gilbert J.A."/>
            <person name="Pupko T."/>
            <person name="Shuman H.A."/>
            <person name="Segal G."/>
        </authorList>
    </citation>
    <scope>NUCLEOTIDE SEQUENCE [LARGE SCALE GENOMIC DNA]</scope>
    <source>
        <strain evidence="1 2">Mt.St.Helens-4</strain>
    </source>
</reference>
<dbReference type="Gene3D" id="3.10.129.10">
    <property type="entry name" value="Hotdog Thioesterase"/>
    <property type="match status" value="1"/>
</dbReference>
<dbReference type="PATRIC" id="fig|28087.4.peg.694"/>
<proteinExistence type="predicted"/>
<gene>
    <name evidence="1" type="ORF">Lsai_0648</name>
</gene>
<dbReference type="InterPro" id="IPR029069">
    <property type="entry name" value="HotDog_dom_sf"/>
</dbReference>
<dbReference type="OrthoDB" id="9814774at2"/>
<comment type="caution">
    <text evidence="1">The sequence shown here is derived from an EMBL/GenBank/DDBJ whole genome shotgun (WGS) entry which is preliminary data.</text>
</comment>
<dbReference type="STRING" id="28087.Lsai_0648"/>
<dbReference type="InterPro" id="IPR027961">
    <property type="entry name" value="DUF4442"/>
</dbReference>
<evidence type="ECO:0000313" key="2">
    <source>
        <dbReference type="Proteomes" id="UP000054621"/>
    </source>
</evidence>
<organism evidence="1 2">
    <name type="scientific">Legionella sainthelensi</name>
    <dbReference type="NCBI Taxonomy" id="28087"/>
    <lineage>
        <taxon>Bacteria</taxon>
        <taxon>Pseudomonadati</taxon>
        <taxon>Pseudomonadota</taxon>
        <taxon>Gammaproteobacteria</taxon>
        <taxon>Legionellales</taxon>
        <taxon>Legionellaceae</taxon>
        <taxon>Legionella</taxon>
    </lineage>
</organism>
<dbReference type="Proteomes" id="UP000054621">
    <property type="component" value="Unassembled WGS sequence"/>
</dbReference>
<dbReference type="SUPFAM" id="SSF54637">
    <property type="entry name" value="Thioesterase/thiol ester dehydrase-isomerase"/>
    <property type="match status" value="1"/>
</dbReference>
<sequence length="146" mass="16876">MKFSTLLKMMRFWPPFLGAGIRVKNFNPEGTSIIVQMKMRFWNKNYVGTHFGGSIYSMTDPFYMLMLLNLLGKGYIVWDKSASIRYKIPAKGTLYARFELSMDQVEKIRLQVDEAKKIESEFYIPITNEEGNTIAEVKKILSIAAK</sequence>
<dbReference type="RefSeq" id="WP_027272392.1">
    <property type="nucleotide sequence ID" value="NZ_CAAAJE010000046.1"/>
</dbReference>
<dbReference type="eggNOG" id="COG2050">
    <property type="taxonomic scope" value="Bacteria"/>
</dbReference>
<name>A0A0W0YQG0_9GAMM</name>
<dbReference type="EMBL" id="LNYV01000007">
    <property type="protein sequence ID" value="KTD59128.1"/>
    <property type="molecule type" value="Genomic_DNA"/>
</dbReference>
<evidence type="ECO:0008006" key="3">
    <source>
        <dbReference type="Google" id="ProtNLM"/>
    </source>
</evidence>
<dbReference type="AlphaFoldDB" id="A0A0W0YQG0"/>
<dbReference type="Pfam" id="PF14539">
    <property type="entry name" value="DUF4442"/>
    <property type="match status" value="1"/>
</dbReference>
<accession>A0A0W0YQG0</accession>
<evidence type="ECO:0000313" key="1">
    <source>
        <dbReference type="EMBL" id="KTD59128.1"/>
    </source>
</evidence>
<protein>
    <recommendedName>
        <fullName evidence="3">DUF4442 domain-containing protein</fullName>
    </recommendedName>
</protein>